<sequence length="31" mass="3608">ITSVPILVIASLYLEKLLVQQLCHLEKFMHQ</sequence>
<dbReference type="EMBL" id="BART01019250">
    <property type="protein sequence ID" value="GAG83794.1"/>
    <property type="molecule type" value="Genomic_DNA"/>
</dbReference>
<feature type="non-terminal residue" evidence="1">
    <location>
        <position position="1"/>
    </location>
</feature>
<name>X1AMG0_9ZZZZ</name>
<organism evidence="1">
    <name type="scientific">marine sediment metagenome</name>
    <dbReference type="NCBI Taxonomy" id="412755"/>
    <lineage>
        <taxon>unclassified sequences</taxon>
        <taxon>metagenomes</taxon>
        <taxon>ecological metagenomes</taxon>
    </lineage>
</organism>
<comment type="caution">
    <text evidence="1">The sequence shown here is derived from an EMBL/GenBank/DDBJ whole genome shotgun (WGS) entry which is preliminary data.</text>
</comment>
<dbReference type="AlphaFoldDB" id="X1AMG0"/>
<proteinExistence type="predicted"/>
<gene>
    <name evidence="1" type="ORF">S01H4_36083</name>
</gene>
<evidence type="ECO:0000313" key="1">
    <source>
        <dbReference type="EMBL" id="GAG83794.1"/>
    </source>
</evidence>
<accession>X1AMG0</accession>
<reference evidence="1" key="1">
    <citation type="journal article" date="2014" name="Front. Microbiol.">
        <title>High frequency of phylogenetically diverse reductive dehalogenase-homologous genes in deep subseafloor sedimentary metagenomes.</title>
        <authorList>
            <person name="Kawai M."/>
            <person name="Futagami T."/>
            <person name="Toyoda A."/>
            <person name="Takaki Y."/>
            <person name="Nishi S."/>
            <person name="Hori S."/>
            <person name="Arai W."/>
            <person name="Tsubouchi T."/>
            <person name="Morono Y."/>
            <person name="Uchiyama I."/>
            <person name="Ito T."/>
            <person name="Fujiyama A."/>
            <person name="Inagaki F."/>
            <person name="Takami H."/>
        </authorList>
    </citation>
    <scope>NUCLEOTIDE SEQUENCE</scope>
    <source>
        <strain evidence="1">Expedition CK06-06</strain>
    </source>
</reference>
<protein>
    <submittedName>
        <fullName evidence="1">Uncharacterized protein</fullName>
    </submittedName>
</protein>